<dbReference type="GO" id="GO:0000214">
    <property type="term" value="C:tRNA-intron endonuclease complex"/>
    <property type="evidence" value="ECO:0007669"/>
    <property type="project" value="TreeGrafter"/>
</dbReference>
<dbReference type="InterPro" id="IPR024337">
    <property type="entry name" value="tRNA_splic_suSen54"/>
</dbReference>
<dbReference type="PANTHER" id="PTHR21027">
    <property type="entry name" value="TRNA-SPLICING ENDONUCLEASE SUBUNIT SEN54"/>
    <property type="match status" value="1"/>
</dbReference>
<feature type="domain" description="tRNA-splicing endonuclease subunit Sen54 N-terminal" evidence="4">
    <location>
        <begin position="65"/>
        <end position="130"/>
    </location>
</feature>
<accession>A0A397H212</accession>
<dbReference type="AlphaFoldDB" id="A0A397H212"/>
<reference evidence="5 6" key="1">
    <citation type="submission" date="2018-08" db="EMBL/GenBank/DDBJ databases">
        <title>Genome and evolution of the arbuscular mycorrhizal fungus Diversispora epigaea (formerly Glomus versiforme) and its bacterial endosymbionts.</title>
        <authorList>
            <person name="Sun X."/>
            <person name="Fei Z."/>
            <person name="Harrison M."/>
        </authorList>
    </citation>
    <scope>NUCLEOTIDE SEQUENCE [LARGE SCALE GENOMIC DNA]</scope>
    <source>
        <strain evidence="5 6">IT104</strain>
    </source>
</reference>
<gene>
    <name evidence="5" type="ORF">Glove_415g9</name>
</gene>
<name>A0A397H212_9GLOM</name>
<keyword evidence="2" id="KW-0819">tRNA processing</keyword>
<dbReference type="EMBL" id="PQFF01000368">
    <property type="protein sequence ID" value="RHZ55433.1"/>
    <property type="molecule type" value="Genomic_DNA"/>
</dbReference>
<dbReference type="Pfam" id="PF12928">
    <property type="entry name" value="tRNA_int_end_N2"/>
    <property type="match status" value="1"/>
</dbReference>
<evidence type="ECO:0000256" key="1">
    <source>
        <dbReference type="ARBA" id="ARBA00005736"/>
    </source>
</evidence>
<dbReference type="OrthoDB" id="408683at2759"/>
<feature type="compositionally biased region" description="Low complexity" evidence="3">
    <location>
        <begin position="174"/>
        <end position="191"/>
    </location>
</feature>
<dbReference type="STRING" id="1348612.A0A397H212"/>
<feature type="region of interest" description="Disordered" evidence="3">
    <location>
        <begin position="174"/>
        <end position="207"/>
    </location>
</feature>
<protein>
    <recommendedName>
        <fullName evidence="4">tRNA-splicing endonuclease subunit Sen54 N-terminal domain-containing protein</fullName>
    </recommendedName>
</protein>
<evidence type="ECO:0000256" key="2">
    <source>
        <dbReference type="ARBA" id="ARBA00022694"/>
    </source>
</evidence>
<sequence>MEEPEDILEDIIEEPEKEINDILTFFKKKRKSGKIPLKRGGLKDNQEIESDQQEFFEESLLTLKDALSEERSTSSRKICKGIWYKSPINKIKIITARGNHLHNMGHSINGQIWLYPEEALFLLERGMLTIEFKDVPVSIQQAYMLMMTGDEFITLEKYQVYTYLKRIGFTVMRPPSQSQSLSSTNSLSSSPPDKKNDSPSSHESNNQENQAIIKNYFSWRLSSFKFWLLKPFTYISRYYLFSKPPCSSRLQINPIVEPESCDTYEQVFKKLQIIQRSKDADIGLTANELKFEEDNQEDYKIDFYVHRQSQDKKFKKKSPGEPLFRVVVASAMVQKPPSIKTLEKLFKDNGFNLSAKNNSILFSIVDGENVVFLEFKDIIFGDIKVDLVRNN</sequence>
<organism evidence="5 6">
    <name type="scientific">Diversispora epigaea</name>
    <dbReference type="NCBI Taxonomy" id="1348612"/>
    <lineage>
        <taxon>Eukaryota</taxon>
        <taxon>Fungi</taxon>
        <taxon>Fungi incertae sedis</taxon>
        <taxon>Mucoromycota</taxon>
        <taxon>Glomeromycotina</taxon>
        <taxon>Glomeromycetes</taxon>
        <taxon>Diversisporales</taxon>
        <taxon>Diversisporaceae</taxon>
        <taxon>Diversispora</taxon>
    </lineage>
</organism>
<keyword evidence="6" id="KW-1185">Reference proteome</keyword>
<dbReference type="GO" id="GO:0000379">
    <property type="term" value="P:tRNA-type intron splice site recognition and cleavage"/>
    <property type="evidence" value="ECO:0007669"/>
    <property type="project" value="TreeGrafter"/>
</dbReference>
<evidence type="ECO:0000313" key="5">
    <source>
        <dbReference type="EMBL" id="RHZ55433.1"/>
    </source>
</evidence>
<proteinExistence type="inferred from homology"/>
<evidence type="ECO:0000313" key="6">
    <source>
        <dbReference type="Proteomes" id="UP000266861"/>
    </source>
</evidence>
<comment type="caution">
    <text evidence="5">The sequence shown here is derived from an EMBL/GenBank/DDBJ whole genome shotgun (WGS) entry which is preliminary data.</text>
</comment>
<dbReference type="Proteomes" id="UP000266861">
    <property type="component" value="Unassembled WGS sequence"/>
</dbReference>
<evidence type="ECO:0000259" key="4">
    <source>
        <dbReference type="Pfam" id="PF12928"/>
    </source>
</evidence>
<comment type="similarity">
    <text evidence="1">Belongs to the SEN54 family.</text>
</comment>
<dbReference type="InterPro" id="IPR024336">
    <property type="entry name" value="tRNA_splic_suSen54_N"/>
</dbReference>
<evidence type="ECO:0000256" key="3">
    <source>
        <dbReference type="SAM" id="MobiDB-lite"/>
    </source>
</evidence>
<dbReference type="PANTHER" id="PTHR21027:SF1">
    <property type="entry name" value="TRNA-SPLICING ENDONUCLEASE SUBUNIT SEN54"/>
    <property type="match status" value="1"/>
</dbReference>